<evidence type="ECO:0000259" key="2">
    <source>
        <dbReference type="Pfam" id="PF01471"/>
    </source>
</evidence>
<dbReference type="InterPro" id="IPR002477">
    <property type="entry name" value="Peptidoglycan-bd-like"/>
</dbReference>
<dbReference type="AlphaFoldDB" id="A0A8J7B0W2"/>
<gene>
    <name evidence="3" type="ORF">IQ241_23740</name>
</gene>
<evidence type="ECO:0000313" key="4">
    <source>
        <dbReference type="Proteomes" id="UP000636505"/>
    </source>
</evidence>
<dbReference type="SUPFAM" id="SSF47090">
    <property type="entry name" value="PGBD-like"/>
    <property type="match status" value="2"/>
</dbReference>
<dbReference type="Gene3D" id="1.10.101.10">
    <property type="entry name" value="PGBD-like superfamily/PGBD"/>
    <property type="match status" value="2"/>
</dbReference>
<sequence length="273" mass="29188">MYQTSDVGFSFAIAVSLWACLSTAGQAALPLPSAHPAGSGSDLIAIALSRRSLRQGDQGADVIALQRYLASNDLFPYVADGFYGSTTASGVSTFQRIRELPATGIADKQTLSAMGFDLPRRATTPDPARFEPATRALSTDRLVPGSSGSSVANLQRQLNDYGIYVPIDGEYGSSTAQGVRTFQRVRGLNVSGTADRETLQALGFSLPRLPYVAAVLGDEDQLAQVRRFFPGAFIDGSGRREFINIGAFSDRYAAQARTEAALARGFNARLLYD</sequence>
<feature type="domain" description="Peptidoglycan binding-like" evidence="2">
    <location>
        <begin position="147"/>
        <end position="202"/>
    </location>
</feature>
<evidence type="ECO:0000313" key="3">
    <source>
        <dbReference type="EMBL" id="MBE9080262.1"/>
    </source>
</evidence>
<feature type="signal peptide" evidence="1">
    <location>
        <begin position="1"/>
        <end position="27"/>
    </location>
</feature>
<proteinExistence type="predicted"/>
<protein>
    <submittedName>
        <fullName evidence="3">Peptidoglycan-binding protein</fullName>
    </submittedName>
</protein>
<dbReference type="InterPro" id="IPR036365">
    <property type="entry name" value="PGBD-like_sf"/>
</dbReference>
<dbReference type="InterPro" id="IPR036366">
    <property type="entry name" value="PGBDSf"/>
</dbReference>
<accession>A0A8J7B0W2</accession>
<name>A0A8J7B0W2_9CYAN</name>
<evidence type="ECO:0000256" key="1">
    <source>
        <dbReference type="SAM" id="SignalP"/>
    </source>
</evidence>
<feature type="chain" id="PRO_5035192291" evidence="1">
    <location>
        <begin position="28"/>
        <end position="273"/>
    </location>
</feature>
<dbReference type="EMBL" id="JADEXG010000096">
    <property type="protein sequence ID" value="MBE9080262.1"/>
    <property type="molecule type" value="Genomic_DNA"/>
</dbReference>
<dbReference type="RefSeq" id="WP_193912035.1">
    <property type="nucleotide sequence ID" value="NZ_JADEXG010000096.1"/>
</dbReference>
<organism evidence="3 4">
    <name type="scientific">Vasconcelosia minhoensis LEGE 07310</name>
    <dbReference type="NCBI Taxonomy" id="915328"/>
    <lineage>
        <taxon>Bacteria</taxon>
        <taxon>Bacillati</taxon>
        <taxon>Cyanobacteriota</taxon>
        <taxon>Cyanophyceae</taxon>
        <taxon>Nodosilineales</taxon>
        <taxon>Cymatolegaceae</taxon>
        <taxon>Vasconcelosia</taxon>
        <taxon>Vasconcelosia minhoensis</taxon>
    </lineage>
</organism>
<comment type="caution">
    <text evidence="3">The sequence shown here is derived from an EMBL/GenBank/DDBJ whole genome shotgun (WGS) entry which is preliminary data.</text>
</comment>
<feature type="domain" description="Peptidoglycan binding-like" evidence="2">
    <location>
        <begin position="58"/>
        <end position="114"/>
    </location>
</feature>
<dbReference type="Pfam" id="PF01471">
    <property type="entry name" value="PG_binding_1"/>
    <property type="match status" value="2"/>
</dbReference>
<keyword evidence="1" id="KW-0732">Signal</keyword>
<dbReference type="Proteomes" id="UP000636505">
    <property type="component" value="Unassembled WGS sequence"/>
</dbReference>
<keyword evidence="4" id="KW-1185">Reference proteome</keyword>
<reference evidence="3" key="1">
    <citation type="submission" date="2020-10" db="EMBL/GenBank/DDBJ databases">
        <authorList>
            <person name="Castelo-Branco R."/>
            <person name="Eusebio N."/>
            <person name="Adriana R."/>
            <person name="Vieira A."/>
            <person name="Brugerolle De Fraissinette N."/>
            <person name="Rezende De Castro R."/>
            <person name="Schneider M.P."/>
            <person name="Vasconcelos V."/>
            <person name="Leao P.N."/>
        </authorList>
    </citation>
    <scope>NUCLEOTIDE SEQUENCE</scope>
    <source>
        <strain evidence="3">LEGE 07310</strain>
    </source>
</reference>